<dbReference type="GO" id="GO:0007165">
    <property type="term" value="P:signal transduction"/>
    <property type="evidence" value="ECO:0007669"/>
    <property type="project" value="UniProtKB-KW"/>
</dbReference>
<dbReference type="RefSeq" id="XP_002134913.2">
    <property type="nucleotide sequence ID" value="XM_002134877.3"/>
</dbReference>
<evidence type="ECO:0000256" key="3">
    <source>
        <dbReference type="ARBA" id="ARBA00022606"/>
    </source>
</evidence>
<evidence type="ECO:0000256" key="8">
    <source>
        <dbReference type="ARBA" id="ARBA00023170"/>
    </source>
</evidence>
<dbReference type="GO" id="GO:0005549">
    <property type="term" value="F:odorant binding"/>
    <property type="evidence" value="ECO:0007669"/>
    <property type="project" value="InterPro"/>
</dbReference>
<keyword evidence="7" id="KW-0472">Membrane</keyword>
<dbReference type="PANTHER" id="PTHR21137">
    <property type="entry name" value="ODORANT RECEPTOR"/>
    <property type="match status" value="1"/>
</dbReference>
<evidence type="ECO:0000313" key="12">
    <source>
        <dbReference type="RefSeq" id="XP_002134913.2"/>
    </source>
</evidence>
<keyword evidence="3" id="KW-0716">Sensory transduction</keyword>
<dbReference type="Proteomes" id="UP000001819">
    <property type="component" value="Chromosome X"/>
</dbReference>
<dbReference type="eggNOG" id="ENOG502TBU7">
    <property type="taxonomic scope" value="Eukaryota"/>
</dbReference>
<keyword evidence="9" id="KW-0807">Transducer</keyword>
<sequence length="726" mass="83650">MQLEDLMRYPDIAFRYFGMAPRFEWTARRTVAPKQTVTRQIVFMVGSLCLGYQNLGMIIYWVRFNSQQKEISMYVAKIAEMGSVLALIFAGFLNIWALTSKRAQIEAVLAELQEMYPEPRQRLYRIRHYNDQAVGLMKFTVNFYVVFIIYYNIAPLVLLLCEHLMDSQDISYRAQSYTWYPWQVYGSPLGYSAAYLCQAIGSILGVGFSMSSQQLICLFTTQLQLHFDAMANHLTAIDAKEPTANQQLRSLILYHRRILRLGDRVNRLFNFTFVVSLIVSTIAICLTSIATMLLELHKALLYISGLIAFVFYHFLICYRGSVLTLASVMVFISMQLADFMQYSDLGCQVALIRRYGWSGRQSPGAKQTLMKKVIFVLGALNMSCYFFSFITYGYHIERKTKEPIIYVAELSEVGGMLWFTVLGICNMYTLLIYRPQIEELLEGLEQLFAPARQSPYCTRYFYDDSALKMKRLSINFVCSATYYNLLPLVKLLSELLTESQQVSYQVQSKAWYPWQVHGSTLGFWIAYASQAFASVMNLGMMMATECLVFVCTAQLELHFDGLARRLEALDARDPRAKEQLRALISYHTRLFKVADRANGIFNCTFLISYCVSSIAVCSMGFSMIMFDLGLALKYMVGMFLFMIYTFCICHNGTQVTMASDKVMPAAFYNNWYEGDLVYRKMLLILMMRSTKSYVWKTYNLAPVSIQTYMATLKFSYQMFTCVRSLK</sequence>
<dbReference type="InterPro" id="IPR004117">
    <property type="entry name" value="7tm6_olfct_rcpt"/>
</dbReference>
<dbReference type="GO" id="GO:0004984">
    <property type="term" value="F:olfactory receptor activity"/>
    <property type="evidence" value="ECO:0007669"/>
    <property type="project" value="InterPro"/>
</dbReference>
<keyword evidence="8 12" id="KW-0675">Receptor</keyword>
<evidence type="ECO:0000256" key="1">
    <source>
        <dbReference type="ARBA" id="ARBA00004651"/>
    </source>
</evidence>
<dbReference type="AlphaFoldDB" id="B5DPG1"/>
<dbReference type="GO" id="GO:0005886">
    <property type="term" value="C:plasma membrane"/>
    <property type="evidence" value="ECO:0007669"/>
    <property type="project" value="UniProtKB-SubCell"/>
</dbReference>
<evidence type="ECO:0000256" key="5">
    <source>
        <dbReference type="ARBA" id="ARBA00022725"/>
    </source>
</evidence>
<protein>
    <submittedName>
        <fullName evidence="12">Odorant receptor 69a</fullName>
    </submittedName>
</protein>
<keyword evidence="11" id="KW-1185">Reference proteome</keyword>
<proteinExistence type="predicted"/>
<evidence type="ECO:0000256" key="6">
    <source>
        <dbReference type="ARBA" id="ARBA00022989"/>
    </source>
</evidence>
<name>B5DPG1_DROPS</name>
<keyword evidence="2" id="KW-1003">Cell membrane</keyword>
<keyword evidence="4" id="KW-0812">Transmembrane</keyword>
<evidence type="ECO:0000256" key="9">
    <source>
        <dbReference type="ARBA" id="ARBA00023224"/>
    </source>
</evidence>
<evidence type="ECO:0000256" key="2">
    <source>
        <dbReference type="ARBA" id="ARBA00022475"/>
    </source>
</evidence>
<comment type="subunit">
    <text evidence="10">Interacts with Orco. Complexes exist early in the endomembrane system in olfactory sensory neurons (OSNs), coupling these complexes to the conserved ciliary trafficking pathway.</text>
</comment>
<keyword evidence="5" id="KW-0552">Olfaction</keyword>
<organism evidence="11 12">
    <name type="scientific">Drosophila pseudoobscura pseudoobscura</name>
    <name type="common">Fruit fly</name>
    <dbReference type="NCBI Taxonomy" id="46245"/>
    <lineage>
        <taxon>Eukaryota</taxon>
        <taxon>Metazoa</taxon>
        <taxon>Ecdysozoa</taxon>
        <taxon>Arthropoda</taxon>
        <taxon>Hexapoda</taxon>
        <taxon>Insecta</taxon>
        <taxon>Pterygota</taxon>
        <taxon>Neoptera</taxon>
        <taxon>Endopterygota</taxon>
        <taxon>Diptera</taxon>
        <taxon>Brachycera</taxon>
        <taxon>Muscomorpha</taxon>
        <taxon>Ephydroidea</taxon>
        <taxon>Drosophilidae</taxon>
        <taxon>Drosophila</taxon>
        <taxon>Sophophora</taxon>
    </lineage>
</organism>
<evidence type="ECO:0000256" key="10">
    <source>
        <dbReference type="ARBA" id="ARBA00038679"/>
    </source>
</evidence>
<dbReference type="HOGENOM" id="CLU_704520_0_0_1"/>
<dbReference type="PANTHER" id="PTHR21137:SF44">
    <property type="entry name" value="ODORANT RECEPTOR 13A-RELATED"/>
    <property type="match status" value="1"/>
</dbReference>
<dbReference type="InParanoid" id="B5DPG1"/>
<reference evidence="12" key="1">
    <citation type="submission" date="2025-08" db="UniProtKB">
        <authorList>
            <consortium name="RefSeq"/>
        </authorList>
    </citation>
    <scope>IDENTIFICATION</scope>
    <source>
        <strain evidence="12">MV-25-SWS-2005</strain>
        <tissue evidence="12">Whole body</tissue>
    </source>
</reference>
<comment type="subcellular location">
    <subcellularLocation>
        <location evidence="1">Cell membrane</location>
        <topology evidence="1">Multi-pass membrane protein</topology>
    </subcellularLocation>
</comment>
<keyword evidence="6" id="KW-1133">Transmembrane helix</keyword>
<gene>
    <name evidence="12" type="primary">Or69a</name>
</gene>
<dbReference type="GeneID" id="6900526"/>
<dbReference type="KEGG" id="dpo:6900526"/>
<accession>A0A6I8V0C2</accession>
<accession>B5DPG1</accession>
<evidence type="ECO:0000313" key="11">
    <source>
        <dbReference type="Proteomes" id="UP000001819"/>
    </source>
</evidence>
<dbReference type="STRING" id="46245.B5DPG1"/>
<dbReference type="Pfam" id="PF02949">
    <property type="entry name" value="7tm_6"/>
    <property type="match status" value="2"/>
</dbReference>
<evidence type="ECO:0000256" key="7">
    <source>
        <dbReference type="ARBA" id="ARBA00023136"/>
    </source>
</evidence>
<dbReference type="FunCoup" id="B5DPG1">
    <property type="interactions" value="18"/>
</dbReference>
<evidence type="ECO:0000256" key="4">
    <source>
        <dbReference type="ARBA" id="ARBA00022692"/>
    </source>
</evidence>